<evidence type="ECO:0000313" key="8">
    <source>
        <dbReference type="Proteomes" id="UP000198287"/>
    </source>
</evidence>
<feature type="domain" description="Neurotransmitter-gated ion-channel ligand-binding" evidence="6">
    <location>
        <begin position="56"/>
        <end position="203"/>
    </location>
</feature>
<evidence type="ECO:0000259" key="6">
    <source>
        <dbReference type="Pfam" id="PF02931"/>
    </source>
</evidence>
<dbReference type="InterPro" id="IPR006202">
    <property type="entry name" value="Neur_chan_lig-bd"/>
</dbReference>
<dbReference type="PROSITE" id="PS00236">
    <property type="entry name" value="NEUROTR_ION_CHANNEL"/>
    <property type="match status" value="1"/>
</dbReference>
<keyword evidence="3 5" id="KW-1133">Transmembrane helix</keyword>
<protein>
    <submittedName>
        <fullName evidence="7">Acetylcholine receptor subunit beta-like 1</fullName>
    </submittedName>
</protein>
<dbReference type="InterPro" id="IPR036719">
    <property type="entry name" value="Neuro-gated_channel_TM_sf"/>
</dbReference>
<dbReference type="SUPFAM" id="SSF63712">
    <property type="entry name" value="Nicotinic receptor ligand binding domain-like"/>
    <property type="match status" value="1"/>
</dbReference>
<feature type="transmembrane region" description="Helical" evidence="5">
    <location>
        <begin position="210"/>
        <end position="230"/>
    </location>
</feature>
<comment type="subcellular location">
    <subcellularLocation>
        <location evidence="1">Membrane</location>
        <topology evidence="1">Multi-pass membrane protein</topology>
    </subcellularLocation>
</comment>
<evidence type="ECO:0000256" key="2">
    <source>
        <dbReference type="ARBA" id="ARBA00022692"/>
    </source>
</evidence>
<dbReference type="Gene3D" id="2.70.170.10">
    <property type="entry name" value="Neurotransmitter-gated ion-channel ligand-binding domain"/>
    <property type="match status" value="1"/>
</dbReference>
<dbReference type="InterPro" id="IPR018000">
    <property type="entry name" value="Neurotransmitter_ion_chnl_CS"/>
</dbReference>
<dbReference type="Gene3D" id="1.20.58.390">
    <property type="entry name" value="Neurotransmitter-gated ion-channel transmembrane domain"/>
    <property type="match status" value="1"/>
</dbReference>
<comment type="caution">
    <text evidence="7">The sequence shown here is derived from an EMBL/GenBank/DDBJ whole genome shotgun (WGS) entry which is preliminary data.</text>
</comment>
<accession>A0A226DMN8</accession>
<feature type="transmembrane region" description="Helical" evidence="5">
    <location>
        <begin position="274"/>
        <end position="295"/>
    </location>
</feature>
<evidence type="ECO:0000313" key="7">
    <source>
        <dbReference type="EMBL" id="OXA46449.1"/>
    </source>
</evidence>
<dbReference type="GO" id="GO:0004888">
    <property type="term" value="F:transmembrane signaling receptor activity"/>
    <property type="evidence" value="ECO:0007669"/>
    <property type="project" value="InterPro"/>
</dbReference>
<gene>
    <name evidence="7" type="ORF">Fcan01_18844</name>
</gene>
<dbReference type="EMBL" id="LNIX01000015">
    <property type="protein sequence ID" value="OXA46449.1"/>
    <property type="molecule type" value="Genomic_DNA"/>
</dbReference>
<proteinExistence type="predicted"/>
<dbReference type="Pfam" id="PF02931">
    <property type="entry name" value="Neur_chan_LBD"/>
    <property type="match status" value="1"/>
</dbReference>
<sequence>MEKIISISASVEEDYIKKLIGDSTENGYKLDMLPPTGRKGSAHNFTQEPVMVDIALKLSTINELFWNDSRLQWQPDVSTPRHGQGSDVTTVNIAPTHIWTPNIALANSYEAGFNTNMEKAKKTSLSHCTIDVTYYPWDQQICVLKFLSLDYNGNQLQFSLHNKDRSADLIYFDVIEAPAYLNQYTDGPYLEQDATFYVTLRRRSGGLSPALWLVLSLNVLTCLSILTCLLPSKNREMRSLLVTISGMGVLLIFYRVMETLPPTSLVLPMIVKYILFSLGVILTAFVGNLVTANIYEGMNLFGKKSSDKEGNLERRLKIGNILDMIFFFGLGVVWIIGNLWVFKAGFPY</sequence>
<dbReference type="InterPro" id="IPR036734">
    <property type="entry name" value="Neur_chan_lig-bd_sf"/>
</dbReference>
<evidence type="ECO:0000256" key="5">
    <source>
        <dbReference type="SAM" id="Phobius"/>
    </source>
</evidence>
<keyword evidence="7" id="KW-0675">Receptor</keyword>
<dbReference type="Proteomes" id="UP000198287">
    <property type="component" value="Unassembled WGS sequence"/>
</dbReference>
<feature type="transmembrane region" description="Helical" evidence="5">
    <location>
        <begin position="237"/>
        <end position="254"/>
    </location>
</feature>
<organism evidence="7 8">
    <name type="scientific">Folsomia candida</name>
    <name type="common">Springtail</name>
    <dbReference type="NCBI Taxonomy" id="158441"/>
    <lineage>
        <taxon>Eukaryota</taxon>
        <taxon>Metazoa</taxon>
        <taxon>Ecdysozoa</taxon>
        <taxon>Arthropoda</taxon>
        <taxon>Hexapoda</taxon>
        <taxon>Collembola</taxon>
        <taxon>Entomobryomorpha</taxon>
        <taxon>Isotomoidea</taxon>
        <taxon>Isotomidae</taxon>
        <taxon>Proisotominae</taxon>
        <taxon>Folsomia</taxon>
    </lineage>
</organism>
<dbReference type="GO" id="GO:0016020">
    <property type="term" value="C:membrane"/>
    <property type="evidence" value="ECO:0007669"/>
    <property type="project" value="UniProtKB-SubCell"/>
</dbReference>
<dbReference type="SUPFAM" id="SSF90112">
    <property type="entry name" value="Neurotransmitter-gated ion-channel transmembrane pore"/>
    <property type="match status" value="1"/>
</dbReference>
<dbReference type="PANTHER" id="PTHR18945">
    <property type="entry name" value="NEUROTRANSMITTER GATED ION CHANNEL"/>
    <property type="match status" value="1"/>
</dbReference>
<evidence type="ECO:0000256" key="3">
    <source>
        <dbReference type="ARBA" id="ARBA00022989"/>
    </source>
</evidence>
<dbReference type="STRING" id="158441.A0A226DMN8"/>
<name>A0A226DMN8_FOLCA</name>
<dbReference type="AlphaFoldDB" id="A0A226DMN8"/>
<reference evidence="7 8" key="1">
    <citation type="submission" date="2015-12" db="EMBL/GenBank/DDBJ databases">
        <title>The genome of Folsomia candida.</title>
        <authorList>
            <person name="Faddeeva A."/>
            <person name="Derks M.F."/>
            <person name="Anvar Y."/>
            <person name="Smit S."/>
            <person name="Van Straalen N."/>
            <person name="Roelofs D."/>
        </authorList>
    </citation>
    <scope>NUCLEOTIDE SEQUENCE [LARGE SCALE GENOMIC DNA]</scope>
    <source>
        <strain evidence="7 8">VU population</strain>
        <tissue evidence="7">Whole body</tissue>
    </source>
</reference>
<keyword evidence="2 5" id="KW-0812">Transmembrane</keyword>
<dbReference type="InterPro" id="IPR006201">
    <property type="entry name" value="Neur_channel"/>
</dbReference>
<dbReference type="GO" id="GO:0005230">
    <property type="term" value="F:extracellular ligand-gated monoatomic ion channel activity"/>
    <property type="evidence" value="ECO:0007669"/>
    <property type="project" value="InterPro"/>
</dbReference>
<evidence type="ECO:0000256" key="1">
    <source>
        <dbReference type="ARBA" id="ARBA00004141"/>
    </source>
</evidence>
<keyword evidence="4 5" id="KW-0472">Membrane</keyword>
<feature type="transmembrane region" description="Helical" evidence="5">
    <location>
        <begin position="321"/>
        <end position="342"/>
    </location>
</feature>
<evidence type="ECO:0000256" key="4">
    <source>
        <dbReference type="ARBA" id="ARBA00023136"/>
    </source>
</evidence>
<dbReference type="InterPro" id="IPR038050">
    <property type="entry name" value="Neuro_actylchol_rec"/>
</dbReference>
<dbReference type="OrthoDB" id="5975154at2759"/>
<keyword evidence="8" id="KW-1185">Reference proteome</keyword>